<name>A0ABV8CHB9_9GAMM</name>
<dbReference type="RefSeq" id="WP_382343547.1">
    <property type="nucleotide sequence ID" value="NZ_JBHSAB010000023.1"/>
</dbReference>
<dbReference type="EMBL" id="JBHSAB010000023">
    <property type="protein sequence ID" value="MFC3909382.1"/>
    <property type="molecule type" value="Genomic_DNA"/>
</dbReference>
<dbReference type="InterPro" id="IPR051637">
    <property type="entry name" value="Ank_repeat_dom-contain_49"/>
</dbReference>
<organism evidence="5 6">
    <name type="scientific">Legionella dresdenensis</name>
    <dbReference type="NCBI Taxonomy" id="450200"/>
    <lineage>
        <taxon>Bacteria</taxon>
        <taxon>Pseudomonadati</taxon>
        <taxon>Pseudomonadota</taxon>
        <taxon>Gammaproteobacteria</taxon>
        <taxon>Legionellales</taxon>
        <taxon>Legionellaceae</taxon>
        <taxon>Legionella</taxon>
    </lineage>
</organism>
<evidence type="ECO:0000313" key="6">
    <source>
        <dbReference type="Proteomes" id="UP001595758"/>
    </source>
</evidence>
<gene>
    <name evidence="5" type="ORF">ACFORL_09895</name>
</gene>
<evidence type="ECO:0000256" key="2">
    <source>
        <dbReference type="ARBA" id="ARBA00023043"/>
    </source>
</evidence>
<reference evidence="6" key="1">
    <citation type="journal article" date="2019" name="Int. J. Syst. Evol. Microbiol.">
        <title>The Global Catalogue of Microorganisms (GCM) 10K type strain sequencing project: providing services to taxonomists for standard genome sequencing and annotation.</title>
        <authorList>
            <consortium name="The Broad Institute Genomics Platform"/>
            <consortium name="The Broad Institute Genome Sequencing Center for Infectious Disease"/>
            <person name="Wu L."/>
            <person name="Ma J."/>
        </authorList>
    </citation>
    <scope>NUCLEOTIDE SEQUENCE [LARGE SCALE GENOMIC DNA]</scope>
    <source>
        <strain evidence="6">CCUG 59858</strain>
    </source>
</reference>
<evidence type="ECO:0000259" key="4">
    <source>
        <dbReference type="Pfam" id="PF04473"/>
    </source>
</evidence>
<proteinExistence type="predicted"/>
<dbReference type="Gene3D" id="1.25.40.20">
    <property type="entry name" value="Ankyrin repeat-containing domain"/>
    <property type="match status" value="2"/>
</dbReference>
<feature type="domain" description="Transglutaminase-like" evidence="4">
    <location>
        <begin position="186"/>
        <end position="307"/>
    </location>
</feature>
<dbReference type="SUPFAM" id="SSF48403">
    <property type="entry name" value="Ankyrin repeat"/>
    <property type="match status" value="2"/>
</dbReference>
<keyword evidence="1" id="KW-0677">Repeat</keyword>
<evidence type="ECO:0000256" key="3">
    <source>
        <dbReference type="SAM" id="MobiDB-lite"/>
    </source>
</evidence>
<comment type="caution">
    <text evidence="5">The sequence shown here is derived from an EMBL/GenBank/DDBJ whole genome shotgun (WGS) entry which is preliminary data.</text>
</comment>
<evidence type="ECO:0000256" key="1">
    <source>
        <dbReference type="ARBA" id="ARBA00022737"/>
    </source>
</evidence>
<sequence>MPSIVYTLQANTQAPMGLENICLKINTDIPSFQFNFNFHNWVKNEALEGFSEDYLSKFFSTDILQTRQEQDQSITLTVYSIQEFTRAITLLANTGAYHQLPELQAYTEDLYDNQQEKIHFQQGPRTAAHHGGIKRLTITHNNTQYECLHGAIDFVALQTPQVASVGTRREIITMDCQASEMAKLYEEFAEQLPQNPNKAQLFNTVLQFTQRKIPIKKYEDKDYPKKSEIYYGDIKTQESVVSLAEIVKGGKGVCRHFALFTAFLLGQYYKNHPENNTSVHHCRDNIPFGAHTWVVLKQKDHLYIIDPMWNTYCTITDKQGYISACNKYGQETIDRTLQRASLPSPAVSQDDFLAEELDRKSYARFRIIKKLLEQGASIKTRGRTSGWTVADVVASQGNHNDFDWLIQSGLTLEDLMELIKGTDAGTARIKRALEKQPQIRAGNEQPASATVPPAAEDRQITPATLNQKLRNELELGKESNPQVIINLLEAGAKQTVKSRQGWTIAHVAAYSGNQKLLAMIPDNSHLLNSQSSLPPVCMSKTSEILEAFITKGADLKLRYSSHSGFKQLTVADYLINQAGWKPEILLAISLKQNQPNPETVKYLLKFNPELANTAGLGIPLYRKLIQLNIFQPQELVDYIKQHYSENAQAVVHIIQEEFKPQPTPLQELQTELDKKTNADPKVILALLKKQVDINTVGETGWTVAHVAASLNNTELFERIPANSPLFDSKIANSGFTPVCLTTDPQMAQKFIERGVDLTAEIKMPNNQKLPIYQFLIARKQTCTPEFIFDRLYTSKKLNRDALEFLITRGADLSQSAEIAGQTRHKQRFQIAIDQKIITASELVELLLDIKTTDEDTLKYQTIKQIYTENPGLIPLGRKKEVLLAVQKGDTFFLKELQNRANQNNSSILDACSDSNEGPLCFAKTAPVIQYLREIGAALTQPVKDLLNQSLREAKSFAVAKEWIEAGAEYTVCDPDNKLLYDKLLNEQMPSQSERNRLRSFLQQREINQAIDEIEPEQFDITVYKNLAGNAGTEDIPTPNQQVLILLFQHVQEQINRLHKSKIKNGKLDKITLYRELLIDLHTALKSANDISPINMENFINRTATISHHRRRRTRDRFFGLGLIEAASWTAYKTMVDAFLEKEVGLGADLVNALEGSKTASLLCQVKNGTFVEGYEEYRKESLDPNP</sequence>
<protein>
    <submittedName>
        <fullName evidence="5">Transglutaminase-like domain-containing protein</fullName>
    </submittedName>
</protein>
<dbReference type="Proteomes" id="UP001595758">
    <property type="component" value="Unassembled WGS sequence"/>
</dbReference>
<accession>A0ABV8CHB9</accession>
<dbReference type="PANTHER" id="PTHR24180:SF45">
    <property type="entry name" value="POLY [ADP-RIBOSE] POLYMERASE TANKYRASE"/>
    <property type="match status" value="1"/>
</dbReference>
<feature type="region of interest" description="Disordered" evidence="3">
    <location>
        <begin position="439"/>
        <end position="459"/>
    </location>
</feature>
<dbReference type="InterPro" id="IPR036770">
    <property type="entry name" value="Ankyrin_rpt-contain_sf"/>
</dbReference>
<dbReference type="PANTHER" id="PTHR24180">
    <property type="entry name" value="CYCLIN-DEPENDENT KINASE INHIBITOR 2C-RELATED"/>
    <property type="match status" value="1"/>
</dbReference>
<dbReference type="Pfam" id="PF04473">
    <property type="entry name" value="DUF553"/>
    <property type="match status" value="1"/>
</dbReference>
<evidence type="ECO:0000313" key="5">
    <source>
        <dbReference type="EMBL" id="MFC3909382.1"/>
    </source>
</evidence>
<dbReference type="InterPro" id="IPR007562">
    <property type="entry name" value="Transglutaminase-like_domain"/>
</dbReference>
<keyword evidence="6" id="KW-1185">Reference proteome</keyword>
<keyword evidence="2" id="KW-0040">ANK repeat</keyword>